<reference evidence="1 2" key="1">
    <citation type="journal article" date="2023" name="Plants (Basel)">
        <title>Bridging the Gap: Combining Genomics and Transcriptomics Approaches to Understand Stylosanthes scabra, an Orphan Legume from the Brazilian Caatinga.</title>
        <authorList>
            <person name="Ferreira-Neto J.R.C."/>
            <person name="da Silva M.D."/>
            <person name="Binneck E."/>
            <person name="de Melo N.F."/>
            <person name="da Silva R.H."/>
            <person name="de Melo A.L.T.M."/>
            <person name="Pandolfi V."/>
            <person name="Bustamante F.O."/>
            <person name="Brasileiro-Vidal A.C."/>
            <person name="Benko-Iseppon A.M."/>
        </authorList>
    </citation>
    <scope>NUCLEOTIDE SEQUENCE [LARGE SCALE GENOMIC DNA]</scope>
    <source>
        <tissue evidence="1">Leaves</tissue>
    </source>
</reference>
<sequence>MPKLFQCHIFGGGNEGRVSTVQQEEEEIRGVPPNMEYISAELHENGNTRFAFSGRIPRWFEKCSRGASISFWFRGEFPSNALCIAILLTDKQPSPVRVTPIFTINGNQVSCGSENKWNHAELSYEARDEVKYQYEEVPAESIAKDWEN</sequence>
<protein>
    <submittedName>
        <fullName evidence="1">Uncharacterized protein</fullName>
    </submittedName>
</protein>
<gene>
    <name evidence="1" type="ORF">PIB30_031541</name>
</gene>
<organism evidence="1 2">
    <name type="scientific">Stylosanthes scabra</name>
    <dbReference type="NCBI Taxonomy" id="79078"/>
    <lineage>
        <taxon>Eukaryota</taxon>
        <taxon>Viridiplantae</taxon>
        <taxon>Streptophyta</taxon>
        <taxon>Embryophyta</taxon>
        <taxon>Tracheophyta</taxon>
        <taxon>Spermatophyta</taxon>
        <taxon>Magnoliopsida</taxon>
        <taxon>eudicotyledons</taxon>
        <taxon>Gunneridae</taxon>
        <taxon>Pentapetalae</taxon>
        <taxon>rosids</taxon>
        <taxon>fabids</taxon>
        <taxon>Fabales</taxon>
        <taxon>Fabaceae</taxon>
        <taxon>Papilionoideae</taxon>
        <taxon>50 kb inversion clade</taxon>
        <taxon>dalbergioids sensu lato</taxon>
        <taxon>Dalbergieae</taxon>
        <taxon>Pterocarpus clade</taxon>
        <taxon>Stylosanthes</taxon>
    </lineage>
</organism>
<dbReference type="Proteomes" id="UP001341840">
    <property type="component" value="Unassembled WGS sequence"/>
</dbReference>
<dbReference type="EMBL" id="JASCZI010000136">
    <property type="protein sequence ID" value="MED6109225.1"/>
    <property type="molecule type" value="Genomic_DNA"/>
</dbReference>
<accession>A0ABU6QBE5</accession>
<evidence type="ECO:0000313" key="1">
    <source>
        <dbReference type="EMBL" id="MED6109225.1"/>
    </source>
</evidence>
<comment type="caution">
    <text evidence="1">The sequence shown here is derived from an EMBL/GenBank/DDBJ whole genome shotgun (WGS) entry which is preliminary data.</text>
</comment>
<proteinExistence type="predicted"/>
<keyword evidence="2" id="KW-1185">Reference proteome</keyword>
<evidence type="ECO:0000313" key="2">
    <source>
        <dbReference type="Proteomes" id="UP001341840"/>
    </source>
</evidence>
<name>A0ABU6QBE5_9FABA</name>